<dbReference type="Pfam" id="PF16967">
    <property type="entry name" value="TcfC"/>
    <property type="match status" value="1"/>
</dbReference>
<feature type="domain" description="Pilus assembly protein E-set like" evidence="4">
    <location>
        <begin position="305"/>
        <end position="371"/>
    </location>
</feature>
<feature type="region of interest" description="Disordered" evidence="2">
    <location>
        <begin position="619"/>
        <end position="641"/>
    </location>
</feature>
<dbReference type="InterPro" id="IPR031917">
    <property type="entry name" value="Pilus_assem_C"/>
</dbReference>
<evidence type="ECO:0000256" key="1">
    <source>
        <dbReference type="ARBA" id="ARBA00022729"/>
    </source>
</evidence>
<dbReference type="EMBL" id="JAAOMA010000068">
    <property type="protein sequence ID" value="NHR08545.1"/>
    <property type="molecule type" value="Genomic_DNA"/>
</dbReference>
<gene>
    <name evidence="5" type="ORF">HA052_25475</name>
</gene>
<dbReference type="Pfam" id="PF15976">
    <property type="entry name" value="CooC_C"/>
    <property type="match status" value="1"/>
</dbReference>
<keyword evidence="1" id="KW-0732">Signal</keyword>
<reference evidence="5 6" key="1">
    <citation type="submission" date="2020-03" db="EMBL/GenBank/DDBJ databases">
        <title>Draft genome sequence of environmentally isolated cultures.</title>
        <authorList>
            <person name="Wilson H.S."/>
            <person name="De Leon M.E."/>
        </authorList>
    </citation>
    <scope>NUCLEOTIDE SEQUENCE [LARGE SCALE GENOMIC DNA]</scope>
    <source>
        <strain evidence="5 6">HSC-31F16</strain>
    </source>
</reference>
<feature type="compositionally biased region" description="Low complexity" evidence="2">
    <location>
        <begin position="619"/>
        <end position="638"/>
    </location>
</feature>
<evidence type="ECO:0000313" key="6">
    <source>
        <dbReference type="Proteomes" id="UP001515641"/>
    </source>
</evidence>
<comment type="caution">
    <text evidence="5">The sequence shown here is derived from an EMBL/GenBank/DDBJ whole genome shotgun (WGS) entry which is preliminary data.</text>
</comment>
<keyword evidence="6" id="KW-1185">Reference proteome</keyword>
<evidence type="ECO:0000259" key="4">
    <source>
        <dbReference type="Pfam" id="PF16967"/>
    </source>
</evidence>
<name>A0ABX0LA57_9NEIS</name>
<evidence type="ECO:0000313" key="5">
    <source>
        <dbReference type="EMBL" id="NHR08545.1"/>
    </source>
</evidence>
<evidence type="ECO:0000259" key="3">
    <source>
        <dbReference type="Pfam" id="PF15976"/>
    </source>
</evidence>
<proteinExistence type="predicted"/>
<dbReference type="RefSeq" id="WP_166454176.1">
    <property type="nucleotide sequence ID" value="NZ_JAAOMA010000068.1"/>
</dbReference>
<organism evidence="5 6">
    <name type="scientific">Chromobacterium fluminis</name>
    <dbReference type="NCBI Taxonomy" id="3044269"/>
    <lineage>
        <taxon>Bacteria</taxon>
        <taxon>Pseudomonadati</taxon>
        <taxon>Pseudomonadota</taxon>
        <taxon>Betaproteobacteria</taxon>
        <taxon>Neisseriales</taxon>
        <taxon>Chromobacteriaceae</taxon>
        <taxon>Chromobacterium</taxon>
    </lineage>
</organism>
<accession>A0ABX0LA57</accession>
<dbReference type="InterPro" id="IPR032636">
    <property type="entry name" value="Pilus_assem_E-set-like_dom"/>
</dbReference>
<dbReference type="Proteomes" id="UP001515641">
    <property type="component" value="Unassembled WGS sequence"/>
</dbReference>
<sequence length="853" mass="93827">MISFKLQESHSVRQSISFLPPAPFKVSLTVLLLSQLVLISSKVFAQSKAHTMDVPDSDRVNNPLAQDDFPPEFFSLLEKGVEVPLRMRTPGGQAEEAGRASVRYSDGQLILTQAVLKQGSLTQEYQKLWQQQYDRPIPYQQCKTSDLIEGSEHGEATPFNLCFNIRAFELLVTVPAVAFEQNARSRILTLPDSTEQHVSGLFNYNAAFSRNDSQRDDGYLRLQSLSAYGSTHLYLDGDARTRTTGDIYEARLERDVQGIKITGGYLGSWGLNQIGNVSYTQGGKFYGVSAGNMGRSQSMDSSLSRIPIFVFMPASGQVNVYRDNKLIHVQTLPIGNQEVDTAPFPIGNYPVRLEVVVNGEVVSKQNEMVHKTASYGKGKDLAFQLFGGIYQAASGNGNTHLLGATGQWNTRWADVSATVYHYDDLLAFEPTLNWQFTYGSITSQLGVASNRSYNATLSGSVNLGPANIWSSYDNSRRYDKYRLTNSEEDSKTVRRYLSLGGSLDLQRLLNSQRYSNLNLSLGRDYLSGNRDLRLDFGQTLFQNKLLELKLNTGKTWSQRSGTPNEQSFYASLNLTLSFGSAGLDYSRTRDSESMGIKASWQPKNIDGLDYLGGNLGNSRSLSHSASSSQEGGSGNSNSYFNLNGNGKTSHFSWDTSAGKNSNHGGLYFNGSLSGSMAWNQAGLGWGHAQSEAGMIVKLNQQAAGQLELLVNQRPSRLSGRSTFVGMPAFSQVDVQLRNSPKSPANFEIQQAERHLVLYPGNVAAMQPQLRQLVTVFGVLMENGRPRSGVILRNHIGQATTADDGSFVIDVDKTQPSVEYRMADNSQCQLELDLSQAQGAAWVNQVSCSQPTTS</sequence>
<evidence type="ECO:0000256" key="2">
    <source>
        <dbReference type="SAM" id="MobiDB-lite"/>
    </source>
</evidence>
<protein>
    <submittedName>
        <fullName evidence="5">Uncharacterized protein</fullName>
    </submittedName>
</protein>
<feature type="domain" description="Pilus assembly protein C-terminal" evidence="3">
    <location>
        <begin position="757"/>
        <end position="848"/>
    </location>
</feature>